<keyword evidence="3" id="KW-1185">Reference proteome</keyword>
<dbReference type="AlphaFoldDB" id="A0A195B5S7"/>
<dbReference type="STRING" id="520822.A0A195B5S7"/>
<dbReference type="EMBL" id="KQ976595">
    <property type="protein sequence ID" value="KYM79625.1"/>
    <property type="molecule type" value="Genomic_DNA"/>
</dbReference>
<evidence type="ECO:0000259" key="1">
    <source>
        <dbReference type="Pfam" id="PF06974"/>
    </source>
</evidence>
<sequence length="681" mass="79041">MTWTRKCWIYFVKWKHPRYIVVEEKNIRSILDQGRNYNKIIINKYHHLTDVIKYKQFAIRQHWGICTLLIQGRSIVKDVRNHLTHLTSTKKFLKSALFTRWGIYVWKELDYFSVDNHLANSPYSYRGRPITENNIQVVFSFNYYFMLGIEQSQLFDVDYISDVTSKFLPKKLPPWQVHVVNLFVQGEERQICLVRAHHLLLRQEHLTLADFLPLKYSTDNWTCQESDSPFTNLYVQLSALPRLRQMFRESFSNYWNDFLYNNDPIEQPEILKKRIGMFQCVKIATIVFVCTLKELARQFRKSEGLKFLELLSIVRRESSKRNFNSRMIYDSIAKSFHPLDILYTCVALSWCIMVTSFLKTPLLLIRELRALQSLYRRNRYCSYPADTLMYTLSYYLSLMLQAIREMISISWIAATAPKIIIEEVFLKNPRSNRLQTISPCGRKVVAWSEKVDVELIRKMANITGATEMEILLTATVDALKEYFKHLAVNVPDDVFATVKYVSQRAVFLRNHEARGILCITLPIRTPLFHDDLIEILQVIQRNVQNARSRQSAIYAITAAETSYGLISSCVPSIVLKLLLNQLSKTYSLCLTHVDGDLPVEGIDGAVYWRPPQGNCNMSMTLHRHGDSIRLGIMGDALIGPRHFIIARAFPKSIRNLAGVLGVPRASIRSPNPLNPIMSPGY</sequence>
<dbReference type="Pfam" id="PF06974">
    <property type="entry name" value="WS_DGAT_C"/>
    <property type="match status" value="1"/>
</dbReference>
<organism evidence="2 3">
    <name type="scientific">Atta colombica</name>
    <dbReference type="NCBI Taxonomy" id="520822"/>
    <lineage>
        <taxon>Eukaryota</taxon>
        <taxon>Metazoa</taxon>
        <taxon>Ecdysozoa</taxon>
        <taxon>Arthropoda</taxon>
        <taxon>Hexapoda</taxon>
        <taxon>Insecta</taxon>
        <taxon>Pterygota</taxon>
        <taxon>Neoptera</taxon>
        <taxon>Endopterygota</taxon>
        <taxon>Hymenoptera</taxon>
        <taxon>Apocrita</taxon>
        <taxon>Aculeata</taxon>
        <taxon>Formicoidea</taxon>
        <taxon>Formicidae</taxon>
        <taxon>Myrmicinae</taxon>
        <taxon>Atta</taxon>
    </lineage>
</organism>
<evidence type="ECO:0000313" key="2">
    <source>
        <dbReference type="EMBL" id="KYM79625.1"/>
    </source>
</evidence>
<reference evidence="2 3" key="1">
    <citation type="submission" date="2015-09" db="EMBL/GenBank/DDBJ databases">
        <title>Atta colombica WGS genome.</title>
        <authorList>
            <person name="Nygaard S."/>
            <person name="Hu H."/>
            <person name="Boomsma J."/>
            <person name="Zhang G."/>
        </authorList>
    </citation>
    <scope>NUCLEOTIDE SEQUENCE [LARGE SCALE GENOMIC DNA]</scope>
    <source>
        <strain evidence="2">Treedump-2</strain>
        <tissue evidence="2">Whole body</tissue>
    </source>
</reference>
<protein>
    <recommendedName>
        <fullName evidence="1">O-acyltransferase WSD1 C-terminal domain-containing protein</fullName>
    </recommendedName>
</protein>
<proteinExistence type="predicted"/>
<accession>A0A195B5S7</accession>
<gene>
    <name evidence="2" type="ORF">ALC53_09933</name>
</gene>
<feature type="domain" description="O-acyltransferase WSD1 C-terminal" evidence="1">
    <location>
        <begin position="519"/>
        <end position="655"/>
    </location>
</feature>
<name>A0A195B5S7_9HYME</name>
<evidence type="ECO:0000313" key="3">
    <source>
        <dbReference type="Proteomes" id="UP000078540"/>
    </source>
</evidence>
<dbReference type="InterPro" id="IPR009721">
    <property type="entry name" value="O-acyltransferase_WSD1_C"/>
</dbReference>
<dbReference type="Proteomes" id="UP000078540">
    <property type="component" value="Unassembled WGS sequence"/>
</dbReference>